<dbReference type="OMA" id="RRACHIG"/>
<dbReference type="AlphaFoldDB" id="S7Q1Z5"/>
<dbReference type="EMBL" id="KB469305">
    <property type="protein sequence ID" value="EPQ53568.1"/>
    <property type="molecule type" value="Genomic_DNA"/>
</dbReference>
<name>S7Q1Z5_GLOTA</name>
<dbReference type="PANTHER" id="PTHR31681">
    <property type="entry name" value="C2H2-LIKE ZINC FINGER PROTEIN"/>
    <property type="match status" value="1"/>
</dbReference>
<evidence type="ECO:0000313" key="3">
    <source>
        <dbReference type="Proteomes" id="UP000030669"/>
    </source>
</evidence>
<dbReference type="Gene3D" id="3.90.228.10">
    <property type="match status" value="1"/>
</dbReference>
<dbReference type="GeneID" id="19306297"/>
<keyword evidence="3" id="KW-1185">Reference proteome</keyword>
<gene>
    <name evidence="2" type="ORF">GLOTRDRAFT_44715</name>
</gene>
<evidence type="ECO:0000313" key="2">
    <source>
        <dbReference type="EMBL" id="EPQ53568.1"/>
    </source>
</evidence>
<accession>S7Q1Z5</accession>
<dbReference type="eggNOG" id="ENOG502S3UB">
    <property type="taxonomic scope" value="Eukaryota"/>
</dbReference>
<evidence type="ECO:0000259" key="1">
    <source>
        <dbReference type="Pfam" id="PF00644"/>
    </source>
</evidence>
<protein>
    <submittedName>
        <fullName evidence="2">ADP-ribosylation</fullName>
    </submittedName>
</protein>
<reference evidence="2 3" key="1">
    <citation type="journal article" date="2012" name="Science">
        <title>The Paleozoic origin of enzymatic lignin decomposition reconstructed from 31 fungal genomes.</title>
        <authorList>
            <person name="Floudas D."/>
            <person name="Binder M."/>
            <person name="Riley R."/>
            <person name="Barry K."/>
            <person name="Blanchette R.A."/>
            <person name="Henrissat B."/>
            <person name="Martinez A.T."/>
            <person name="Otillar R."/>
            <person name="Spatafora J.W."/>
            <person name="Yadav J.S."/>
            <person name="Aerts A."/>
            <person name="Benoit I."/>
            <person name="Boyd A."/>
            <person name="Carlson A."/>
            <person name="Copeland A."/>
            <person name="Coutinho P.M."/>
            <person name="de Vries R.P."/>
            <person name="Ferreira P."/>
            <person name="Findley K."/>
            <person name="Foster B."/>
            <person name="Gaskell J."/>
            <person name="Glotzer D."/>
            <person name="Gorecki P."/>
            <person name="Heitman J."/>
            <person name="Hesse C."/>
            <person name="Hori C."/>
            <person name="Igarashi K."/>
            <person name="Jurgens J.A."/>
            <person name="Kallen N."/>
            <person name="Kersten P."/>
            <person name="Kohler A."/>
            <person name="Kuees U."/>
            <person name="Kumar T.K.A."/>
            <person name="Kuo A."/>
            <person name="LaButti K."/>
            <person name="Larrondo L.F."/>
            <person name="Lindquist E."/>
            <person name="Ling A."/>
            <person name="Lombard V."/>
            <person name="Lucas S."/>
            <person name="Lundell T."/>
            <person name="Martin R."/>
            <person name="McLaughlin D.J."/>
            <person name="Morgenstern I."/>
            <person name="Morin E."/>
            <person name="Murat C."/>
            <person name="Nagy L.G."/>
            <person name="Nolan M."/>
            <person name="Ohm R.A."/>
            <person name="Patyshakuliyeva A."/>
            <person name="Rokas A."/>
            <person name="Ruiz-Duenas F.J."/>
            <person name="Sabat G."/>
            <person name="Salamov A."/>
            <person name="Samejima M."/>
            <person name="Schmutz J."/>
            <person name="Slot J.C."/>
            <person name="St John F."/>
            <person name="Stenlid J."/>
            <person name="Sun H."/>
            <person name="Sun S."/>
            <person name="Syed K."/>
            <person name="Tsang A."/>
            <person name="Wiebenga A."/>
            <person name="Young D."/>
            <person name="Pisabarro A."/>
            <person name="Eastwood D.C."/>
            <person name="Martin F."/>
            <person name="Cullen D."/>
            <person name="Grigoriev I.V."/>
            <person name="Hibbett D.S."/>
        </authorList>
    </citation>
    <scope>NUCLEOTIDE SEQUENCE [LARGE SCALE GENOMIC DNA]</scope>
    <source>
        <strain evidence="2 3">ATCC 11539</strain>
    </source>
</reference>
<sequence length="157" mass="17246">MGLPEGNERRRFHGTKRACNLGDKGSTMLCSLPECSLCGIIKTSFKLSLAGTAHPWRRKAGRFGAGIYTSATSSKSNDYCKNLPSARSTCKAMLLTKVVAGNGEKLTKTDARRTGPSPGYDSVPRLLPFRYLNYDELVVYDEHAAIPAYLIMYESKT</sequence>
<dbReference type="GO" id="GO:0003950">
    <property type="term" value="F:NAD+ poly-ADP-ribosyltransferase activity"/>
    <property type="evidence" value="ECO:0007669"/>
    <property type="project" value="InterPro"/>
</dbReference>
<organism evidence="2 3">
    <name type="scientific">Gloeophyllum trabeum (strain ATCC 11539 / FP-39264 / Madison 617)</name>
    <name type="common">Brown rot fungus</name>
    <dbReference type="NCBI Taxonomy" id="670483"/>
    <lineage>
        <taxon>Eukaryota</taxon>
        <taxon>Fungi</taxon>
        <taxon>Dikarya</taxon>
        <taxon>Basidiomycota</taxon>
        <taxon>Agaricomycotina</taxon>
        <taxon>Agaricomycetes</taxon>
        <taxon>Gloeophyllales</taxon>
        <taxon>Gloeophyllaceae</taxon>
        <taxon>Gloeophyllum</taxon>
    </lineage>
</organism>
<dbReference type="Proteomes" id="UP000030669">
    <property type="component" value="Unassembled WGS sequence"/>
</dbReference>
<dbReference type="OrthoDB" id="9514740at2759"/>
<dbReference type="PANTHER" id="PTHR31681:SF3">
    <property type="entry name" value="OS04G0690100 PROTEIN"/>
    <property type="match status" value="1"/>
</dbReference>
<dbReference type="InterPro" id="IPR012317">
    <property type="entry name" value="Poly(ADP-ribose)pol_cat_dom"/>
</dbReference>
<dbReference type="SUPFAM" id="SSF56399">
    <property type="entry name" value="ADP-ribosylation"/>
    <property type="match status" value="1"/>
</dbReference>
<feature type="domain" description="PARP catalytic" evidence="1">
    <location>
        <begin position="7"/>
        <end position="123"/>
    </location>
</feature>
<dbReference type="Pfam" id="PF00644">
    <property type="entry name" value="PARP"/>
    <property type="match status" value="1"/>
</dbReference>
<dbReference type="HOGENOM" id="CLU_039434_2_0_1"/>
<proteinExistence type="predicted"/>
<dbReference type="KEGG" id="gtr:GLOTRDRAFT_44715"/>
<dbReference type="RefSeq" id="XP_007867701.1">
    <property type="nucleotide sequence ID" value="XM_007869510.1"/>
</dbReference>